<reference evidence="1 2" key="1">
    <citation type="submission" date="2019-09" db="EMBL/GenBank/DDBJ databases">
        <title>A chromosome-level genome assembly of the Chinese tupelo Nyssa sinensis.</title>
        <authorList>
            <person name="Yang X."/>
            <person name="Kang M."/>
            <person name="Yang Y."/>
            <person name="Xiong H."/>
            <person name="Wang M."/>
            <person name="Zhang Z."/>
            <person name="Wang Z."/>
            <person name="Wu H."/>
            <person name="Ma T."/>
            <person name="Liu J."/>
            <person name="Xi Z."/>
        </authorList>
    </citation>
    <scope>NUCLEOTIDE SEQUENCE [LARGE SCALE GENOMIC DNA]</scope>
    <source>
        <strain evidence="1">J267</strain>
        <tissue evidence="1">Leaf</tissue>
    </source>
</reference>
<dbReference type="OrthoDB" id="1688518at2759"/>
<dbReference type="EMBL" id="CM018046">
    <property type="protein sequence ID" value="KAA8526264.1"/>
    <property type="molecule type" value="Genomic_DNA"/>
</dbReference>
<accession>A0A5J5A7S2</accession>
<gene>
    <name evidence="1" type="ORF">F0562_008533</name>
</gene>
<dbReference type="SUPFAM" id="SSF56112">
    <property type="entry name" value="Protein kinase-like (PK-like)"/>
    <property type="match status" value="1"/>
</dbReference>
<dbReference type="PANTHER" id="PTHR48055:SF36">
    <property type="entry name" value="PROTEIN KINASE, PLANT-TYPE, PUTATIVE-RELATED"/>
    <property type="match status" value="1"/>
</dbReference>
<dbReference type="InterPro" id="IPR011009">
    <property type="entry name" value="Kinase-like_dom_sf"/>
</dbReference>
<dbReference type="Proteomes" id="UP000325577">
    <property type="component" value="Linkage Group LG3"/>
</dbReference>
<dbReference type="Gene3D" id="1.10.510.10">
    <property type="entry name" value="Transferase(Phosphotransferase) domain 1"/>
    <property type="match status" value="2"/>
</dbReference>
<protein>
    <submittedName>
        <fullName evidence="1">Uncharacterized protein</fullName>
    </submittedName>
</protein>
<keyword evidence="2" id="KW-1185">Reference proteome</keyword>
<organism evidence="1 2">
    <name type="scientific">Nyssa sinensis</name>
    <dbReference type="NCBI Taxonomy" id="561372"/>
    <lineage>
        <taxon>Eukaryota</taxon>
        <taxon>Viridiplantae</taxon>
        <taxon>Streptophyta</taxon>
        <taxon>Embryophyta</taxon>
        <taxon>Tracheophyta</taxon>
        <taxon>Spermatophyta</taxon>
        <taxon>Magnoliopsida</taxon>
        <taxon>eudicotyledons</taxon>
        <taxon>Gunneridae</taxon>
        <taxon>Pentapetalae</taxon>
        <taxon>asterids</taxon>
        <taxon>Cornales</taxon>
        <taxon>Nyssaceae</taxon>
        <taxon>Nyssa</taxon>
    </lineage>
</organism>
<dbReference type="AlphaFoldDB" id="A0A5J5A7S2"/>
<evidence type="ECO:0000313" key="2">
    <source>
        <dbReference type="Proteomes" id="UP000325577"/>
    </source>
</evidence>
<proteinExistence type="predicted"/>
<dbReference type="InterPro" id="IPR051564">
    <property type="entry name" value="LRR_receptor-like_kinase"/>
</dbReference>
<evidence type="ECO:0000313" key="1">
    <source>
        <dbReference type="EMBL" id="KAA8526264.1"/>
    </source>
</evidence>
<name>A0A5J5A7S2_9ASTE</name>
<dbReference type="GO" id="GO:0016020">
    <property type="term" value="C:membrane"/>
    <property type="evidence" value="ECO:0007669"/>
    <property type="project" value="TreeGrafter"/>
</dbReference>
<sequence length="191" mass="21977">MECWVYESLPRAVMEVVDANLLEREDEIFTIKEKCWSSITEFALKCTTESSEERINMKDVLAKLKKIKTKFNENVRVEYGSAELVSTKGDVYSFGILLMETFTRKKPTDDLFLGELSMKCWVCKSLPSAVLRVVDANLLKRGDEIFTTKEKCLSSIMELALKYTAESPDERIDLKDVLTRLEKIKPNSIRI</sequence>
<dbReference type="PANTHER" id="PTHR48055">
    <property type="entry name" value="LEUCINE-RICH REPEAT RECEPTOR PROTEIN KINASE EMS1"/>
    <property type="match status" value="1"/>
</dbReference>